<comment type="caution">
    <text evidence="4">The sequence shown here is derived from an EMBL/GenBank/DDBJ whole genome shotgun (WGS) entry which is preliminary data.</text>
</comment>
<dbReference type="Proteomes" id="UP000823858">
    <property type="component" value="Unassembled WGS sequence"/>
</dbReference>
<reference evidence="4" key="2">
    <citation type="submission" date="2021-04" db="EMBL/GenBank/DDBJ databases">
        <authorList>
            <person name="Gilroy R."/>
        </authorList>
    </citation>
    <scope>NUCLEOTIDE SEQUENCE</scope>
    <source>
        <strain evidence="4">ChiHjej13B12-4958</strain>
    </source>
</reference>
<sequence>MSSTGSPTLPHTVRVDQAHLIAAALMFALSLIGVAYSPKVFFWLPLLPLVFIIWTLRCRTTFTEQGMTARYLFRPTRSLAWEDFKAIRFTRGGKGLAVDHDDSTFPLPGVSFNSLVTLADVTDRRIPDPVTPTLETIDESVRVVHRDSGDAVLMDEEEYADYESSRRASYMAREELARRQRERDGQDTSDNGESGSGAGDGPADTRES</sequence>
<dbReference type="AlphaFoldDB" id="A0A9D2QCZ3"/>
<keyword evidence="2" id="KW-0472">Membrane</keyword>
<keyword evidence="2" id="KW-1133">Transmembrane helix</keyword>
<evidence type="ECO:0000259" key="3">
    <source>
        <dbReference type="Pfam" id="PF10756"/>
    </source>
</evidence>
<gene>
    <name evidence="4" type="ORF">H9751_07265</name>
</gene>
<evidence type="ECO:0000256" key="1">
    <source>
        <dbReference type="SAM" id="MobiDB-lite"/>
    </source>
</evidence>
<feature type="compositionally biased region" description="Basic and acidic residues" evidence="1">
    <location>
        <begin position="172"/>
        <end position="186"/>
    </location>
</feature>
<keyword evidence="2" id="KW-0812">Transmembrane</keyword>
<feature type="transmembrane region" description="Helical" evidence="2">
    <location>
        <begin position="20"/>
        <end position="36"/>
    </location>
</feature>
<evidence type="ECO:0000256" key="2">
    <source>
        <dbReference type="SAM" id="Phobius"/>
    </source>
</evidence>
<feature type="domain" description="Low molecular weight protein antigen 6 PH" evidence="3">
    <location>
        <begin position="57"/>
        <end position="128"/>
    </location>
</feature>
<dbReference type="EMBL" id="DWVP01000016">
    <property type="protein sequence ID" value="HJC85325.1"/>
    <property type="molecule type" value="Genomic_DNA"/>
</dbReference>
<dbReference type="Pfam" id="PF10756">
    <property type="entry name" value="bPH_6"/>
    <property type="match status" value="1"/>
</dbReference>
<proteinExistence type="predicted"/>
<evidence type="ECO:0000313" key="5">
    <source>
        <dbReference type="Proteomes" id="UP000823858"/>
    </source>
</evidence>
<evidence type="ECO:0000313" key="4">
    <source>
        <dbReference type="EMBL" id="HJC85325.1"/>
    </source>
</evidence>
<feature type="transmembrane region" description="Helical" evidence="2">
    <location>
        <begin position="42"/>
        <end position="60"/>
    </location>
</feature>
<reference evidence="4" key="1">
    <citation type="journal article" date="2021" name="PeerJ">
        <title>Extensive microbial diversity within the chicken gut microbiome revealed by metagenomics and culture.</title>
        <authorList>
            <person name="Gilroy R."/>
            <person name="Ravi A."/>
            <person name="Getino M."/>
            <person name="Pursley I."/>
            <person name="Horton D.L."/>
            <person name="Alikhan N.F."/>
            <person name="Baker D."/>
            <person name="Gharbi K."/>
            <person name="Hall N."/>
            <person name="Watson M."/>
            <person name="Adriaenssens E.M."/>
            <person name="Foster-Nyarko E."/>
            <person name="Jarju S."/>
            <person name="Secka A."/>
            <person name="Antonio M."/>
            <person name="Oren A."/>
            <person name="Chaudhuri R.R."/>
            <person name="La Ragione R."/>
            <person name="Hildebrand F."/>
            <person name="Pallen M.J."/>
        </authorList>
    </citation>
    <scope>NUCLEOTIDE SEQUENCE</scope>
    <source>
        <strain evidence="4">ChiHjej13B12-4958</strain>
    </source>
</reference>
<accession>A0A9D2QCZ3</accession>
<feature type="region of interest" description="Disordered" evidence="1">
    <location>
        <begin position="163"/>
        <end position="208"/>
    </location>
</feature>
<dbReference type="InterPro" id="IPR019692">
    <property type="entry name" value="CFP-6_PH"/>
</dbReference>
<organism evidence="4 5">
    <name type="scientific">Candidatus Corynebacterium faecigallinarum</name>
    <dbReference type="NCBI Taxonomy" id="2838528"/>
    <lineage>
        <taxon>Bacteria</taxon>
        <taxon>Bacillati</taxon>
        <taxon>Actinomycetota</taxon>
        <taxon>Actinomycetes</taxon>
        <taxon>Mycobacteriales</taxon>
        <taxon>Corynebacteriaceae</taxon>
        <taxon>Corynebacterium</taxon>
    </lineage>
</organism>
<protein>
    <submittedName>
        <fullName evidence="4">PH domain-containing protein</fullName>
    </submittedName>
</protein>
<name>A0A9D2QCZ3_9CORY</name>